<organism evidence="1 2">
    <name type="scientific">Zarea fungicola</name>
    <dbReference type="NCBI Taxonomy" id="93591"/>
    <lineage>
        <taxon>Eukaryota</taxon>
        <taxon>Fungi</taxon>
        <taxon>Dikarya</taxon>
        <taxon>Ascomycota</taxon>
        <taxon>Pezizomycotina</taxon>
        <taxon>Sordariomycetes</taxon>
        <taxon>Hypocreomycetidae</taxon>
        <taxon>Hypocreales</taxon>
        <taxon>Cordycipitaceae</taxon>
        <taxon>Zarea</taxon>
    </lineage>
</organism>
<reference evidence="1" key="1">
    <citation type="submission" date="2022-08" db="EMBL/GenBank/DDBJ databases">
        <title>Genome Sequence of Lecanicillium fungicola.</title>
        <authorList>
            <person name="Buettner E."/>
        </authorList>
    </citation>
    <scope>NUCLEOTIDE SEQUENCE</scope>
    <source>
        <strain evidence="1">Babe33</strain>
    </source>
</reference>
<comment type="caution">
    <text evidence="1">The sequence shown here is derived from an EMBL/GenBank/DDBJ whole genome shotgun (WGS) entry which is preliminary data.</text>
</comment>
<name>A0ACC1NEI3_9HYPO</name>
<evidence type="ECO:0000313" key="2">
    <source>
        <dbReference type="Proteomes" id="UP001143910"/>
    </source>
</evidence>
<sequence length="209" mass="23242">MKSYALLLLIAGVLGRPDAAIHPNVYKDGDRIHAPVGDVDQGYGTFIQDGISYAFQEPPNTQHWYMSNEGGNDLPHWRYLPNAEIGPVNLTKVPEDTLSSVDEVALLDKRQRPPAYLNYYNNIRCDSFDAQNKPVTIAQCVWNRSFVAWSSIWSPGHATCFFITQYYNSGCGIESACGGYISQSIDLNGCYTPSRIFCATSSYCCIRGC</sequence>
<dbReference type="Proteomes" id="UP001143910">
    <property type="component" value="Unassembled WGS sequence"/>
</dbReference>
<proteinExistence type="predicted"/>
<keyword evidence="2" id="KW-1185">Reference proteome</keyword>
<accession>A0ACC1NEI3</accession>
<evidence type="ECO:0000313" key="1">
    <source>
        <dbReference type="EMBL" id="KAJ2977329.1"/>
    </source>
</evidence>
<protein>
    <submittedName>
        <fullName evidence="1">Uncharacterized protein</fullName>
    </submittedName>
</protein>
<gene>
    <name evidence="1" type="ORF">NQ176_g4432</name>
</gene>
<dbReference type="EMBL" id="JANJQO010000482">
    <property type="protein sequence ID" value="KAJ2977329.1"/>
    <property type="molecule type" value="Genomic_DNA"/>
</dbReference>